<organism evidence="8 9">
    <name type="scientific">Phaedon cochleariae</name>
    <name type="common">Mustard beetle</name>
    <dbReference type="NCBI Taxonomy" id="80249"/>
    <lineage>
        <taxon>Eukaryota</taxon>
        <taxon>Metazoa</taxon>
        <taxon>Ecdysozoa</taxon>
        <taxon>Arthropoda</taxon>
        <taxon>Hexapoda</taxon>
        <taxon>Insecta</taxon>
        <taxon>Pterygota</taxon>
        <taxon>Neoptera</taxon>
        <taxon>Endopterygota</taxon>
        <taxon>Coleoptera</taxon>
        <taxon>Polyphaga</taxon>
        <taxon>Cucujiformia</taxon>
        <taxon>Chrysomeloidea</taxon>
        <taxon>Chrysomelidae</taxon>
        <taxon>Chrysomelinae</taxon>
        <taxon>Chrysomelini</taxon>
        <taxon>Phaedon</taxon>
    </lineage>
</organism>
<dbReference type="Pfam" id="PF25036">
    <property type="entry name" value="VPS13_VAB"/>
    <property type="match status" value="1"/>
</dbReference>
<feature type="domain" description="Vacuolar protein sorting-associated protein 13 VPS13 adaptor binding" evidence="6">
    <location>
        <begin position="1982"/>
        <end position="2497"/>
    </location>
</feature>
<protein>
    <submittedName>
        <fullName evidence="8">Uncharacterized protein</fullName>
    </submittedName>
</protein>
<dbReference type="PANTHER" id="PTHR16166">
    <property type="entry name" value="VACUOLAR PROTEIN SORTING-ASSOCIATED PROTEIN VPS13"/>
    <property type="match status" value="1"/>
</dbReference>
<dbReference type="EMBL" id="OU896718">
    <property type="protein sequence ID" value="CAG9815731.1"/>
    <property type="molecule type" value="Genomic_DNA"/>
</dbReference>
<gene>
    <name evidence="8" type="ORF">PHAECO_LOCUS3247</name>
</gene>
<evidence type="ECO:0000256" key="3">
    <source>
        <dbReference type="ARBA" id="ARBA00023055"/>
    </source>
</evidence>
<evidence type="ECO:0000256" key="2">
    <source>
        <dbReference type="ARBA" id="ARBA00022448"/>
    </source>
</evidence>
<dbReference type="GO" id="GO:0045053">
    <property type="term" value="P:protein retention in Golgi apparatus"/>
    <property type="evidence" value="ECO:0007669"/>
    <property type="project" value="TreeGrafter"/>
</dbReference>
<feature type="domain" description="Chorein N-terminal" evidence="5">
    <location>
        <begin position="2"/>
        <end position="1166"/>
    </location>
</feature>
<evidence type="ECO:0000259" key="6">
    <source>
        <dbReference type="Pfam" id="PF25036"/>
    </source>
</evidence>
<dbReference type="InterPro" id="IPR056748">
    <property type="entry name" value="VPS13-like_C"/>
</dbReference>
<accession>A0A9N9X1A3</accession>
<feature type="domain" description="Intermembrane lipid transfer protein VPS13-like C-terminal" evidence="7">
    <location>
        <begin position="3078"/>
        <end position="3196"/>
    </location>
</feature>
<evidence type="ECO:0000256" key="1">
    <source>
        <dbReference type="ARBA" id="ARBA00006545"/>
    </source>
</evidence>
<evidence type="ECO:0000256" key="4">
    <source>
        <dbReference type="SAM" id="Coils"/>
    </source>
</evidence>
<evidence type="ECO:0000259" key="5">
    <source>
        <dbReference type="Pfam" id="PF12624"/>
    </source>
</evidence>
<name>A0A9N9X1A3_PHACE</name>
<sequence length="3213" mass="361786">MVLQNVLSYILNKYLGEFVENLDANQLNVGIWGGDVELKNLVLKPSALNELDLPVQAVYGTIGKLVLKIPWKNVYTSPSIISVEDIYLIVQPNLQVKYDPEKEEKNQYESKKQEIQRIEEAKKAVAEKGKPPTKLGWTEELTNKLIATIIKNIQLNIKNIHIRYEDRVTNSKFPFAFGVTLSELVVESTDANWEKTIADDIVKIYKVLQLDGLSVYFNSRSRMYAELPTIDFINKMRKEIASKKSKPGDYTYILGPINSSARLKINQQPENDSPPYSLPKVHLNLQMEKLFIGISKTQYRDLIALADSMNRMTRGARYRKYRPNVTSYKGHYKEWWHFAYRCLVEGDIRRKKRDWDWNHILGYRNMCREYQDLSMKQLQNKNLSSEEKERIVECEKVLDLTNIVIIRHTVEVESERLTQVVPEKKGWFGWFKSSSQVNEDKASDKILKQFKEEMTPEEKSRLYKAIGYQENAIPTIFPEEYVEITGTFLLRSLELELMDDDDKDGTQSVLLTDLKNVKCKVETRPAASAIKVYMKLDSLTTIGMQEGDFIPQMIAAESETQKDLLEIRFESNPIDKKCDYRIHVVTQPIRVVYDEKTINKIVDVFTIPPDTALEEISDVAANKISDVKEMTSLGLQYAIEKHVAIDLNVDLRAPYVIIPYAGRFDGCENVLVVNLGHLRVYTDGKRSSTAEVRRLYEQGRDRKDIFEMMMKSSYDNFKLELTDLQMVVAQGDEDWYKAVKDSDVSDMHVLNPLSMSITVSKCLIVEDPRLPLNRVRGELPHIDLIVSEARLMLLLSLIASIQLPGSAVPEPQPLSRAKGSSMMLLKYKEMQESAKATKQLIKDSPESDSKGTVQFTTLEAEFILSECSLTINQQESIDSKVTELAVFKVNSLKCELKQQTYVTNVSLLLGSVSLKLDRLGEKIDVINTPLSGNKEDQLFEVKFSQVDEKCPELHSTYKSCECSLLLNFRVLSVVLHQEGLLSLLKLSTAIQDQLSQVSQDRDRVATTRQTSYLSVSDSRDDAPEKILKKKKKIPVVVSTIKFKLIAALKELNVKFATDATDISFCAIRGIDTTIIVKDSYTQVNARLQEIAVIDLNEQTIHKLILSNTEGVAITSQVVMNNNTDVTDKPDIQVNVNLGEMRIVFLNWFVTNMLNFLNQFQDAQQKIIEASQAAAQSAKENMKDVYAKATKISLDIRLKAPIVVVPVDSQRYDCLILDMGVITLSNTFLTLDVKNEEGFPAIVDDLKVDLTDLKISRVQLNEKSEVQSESSLLEPLTFTLIVKRNLSSSWYISIPDIDVFGKIGIIKLLLSKADYQMIMDILSGNLAEGKQDATTVDVQSNTQMLAQASTTVVDTHTGAEMTKEMWKNKQKTHIFLKFAFSMDHFIIDMFIGGATKLDDQSPNHDPKKQLARFSLEGLSLKGRIMTDQSIVTSVLLLNCVLDDMRKGRGGKLRRLVGRSQSSGDLDSVDGAAGSKESAAFRSMIDVTYQQTDNDTFIDCRVFSFTVILSVDYLMKVADFFNASDSQRQQSNVAPTKSAASVSRTVAKTQLPVVNESEKVNQMTINLKVEKPDIILVEHMDNIDTNAMIMNAEILIKLRTAGVHQVLNGVIKDLQLYTCVYNPALRAETRGDVLHPVTISVAGSTPLDKGLHIELLVTAIHVRVSPATIELLNRVLVTMTSSGITEDENTEVVFNYTDLWQQKPLEDKDYWFLRPEYGFDALAEQFLAPSGSMLDAAKIKLQELCIISMPSIIITVEIGVGIKTLPVLMLESAFKGSARNWSSQLCVQASLTLQMGYYNSHLALWEPLIEPEVVRNNNFYVPWELKLEVSMNQNDDESQSTLSPGSESEVELPQPLMSIDVISEKNLELTITKTFLEDLTNLQKAFASAIDAKAVKPTTHVDAPYKVLNEIGEDVTLLLEQSSFEMVEGGTPEDINKATAIALQLKPEFTSDKVVYLGKELATSSTKKDIYLQIRVDDKRCELTLPVMRADKRFFSLHYRSATLDNWGIVCDIKVDDGVTVITLRSILQVHNHFTVPVDVYFMTTKGDELEFIGSINPKSLLNVPLKAVYNPTNELFFAISDYSVSNTPFIWKDLQTNLSVTKKMHCSSKTSGKPAESFVIKAVGEMEQVYYENTSRHTMSSNCYNIHLRPAVNFKNCLPVDIVCCVDESAEELTVKAGDTLQLAKVDPGRNVLVIRIAEYLDREWSCRKEIVSDPDEFSVWTFHSYDSPTKMSLDLGMHILNKYGSLLMTLYCPFWMLNKTDMMLVYRTSDENMNVLHHPANFKGPILFSFNAKNFFGKKKASIKIASGEWSDKFSLDVAGSSGVITCKYEETTYQIGVHNQLTSNGLTKQVTFTPYYVIINNAPFAIECQENDRPADPWVAVEPRSCSPLWPKSEKSDKLMRMRVKGTPDCTPPFLYTESHTTLLKLANKFGGINVDIQLTEGGVYINLAAYEVGSAPALLINHSTMDITFWEKDSVQKRVLPPKHVCFYTWENPSGSRILVWDRGNRKEIMNDLRKDTCGEFKLSDRHNVCWASFLDGMQRVLLFTEEKSLAEGAQASNLFEVIQQEITVAVHGVGVSLVNNARRQEIMYIGIASTGVIWESKKPNSKRFKHLGPKDSLTMENAFQDYLRRSESDSNLTMDRVIIDAKTEVDFKAGLMLKPHKRTIRRTFLTGLWMQLKTSPSQMQLHAKINRLQIDNQMYDCIFPVVLAPVPPPKSVSADSGVKPFVEVSIVKLLLKNSQIQQFKYFKVLVQEFHIKVDIGFINAIMDMLEHSEDSVESEKELFLAEMKIIDEELYSHVSSQSIQEQKSFYDLLHFSPFKIHISFSLAAGSTSGQNPSTPNFLNVLLQGLGVTLTDMQDVVFKLAFFQREHTFLTQRQLISEATSHYVGQAVKQLYVLVLGLDVLGNPYGLVVGITKGVEDLFYEPFQGAIQGPGEFAEGLALGVRSLFGHTVGGAAGAMSRITGAMGKGIAALTFDDDYQRKRREQLNKRPATAQEGFARSGRGLVMGVYSGVTGVFTKPVEGAKEQGVEGFFKGLGKGAVGLVTRPVAGVVDFASGSLDVVKRAAECNEDTSRLRLPRFLQADRLVRPYNKLEAEGLKLLMELSKGKYATTDVYVAHYAVVAKKEILLLTDKRVAYVCHNDIFGGWQMEWSYTWEEIQAPPKVVPKGISFTTSEKRKLFGSSEYSKTILIDDPSIKEEICVKIESLRNS</sequence>
<dbReference type="GO" id="GO:0006869">
    <property type="term" value="P:lipid transport"/>
    <property type="evidence" value="ECO:0007669"/>
    <property type="project" value="UniProtKB-KW"/>
</dbReference>
<keyword evidence="3" id="KW-0445">Lipid transport</keyword>
<feature type="coiled-coil region" evidence="4">
    <location>
        <begin position="101"/>
        <end position="128"/>
    </location>
</feature>
<dbReference type="Proteomes" id="UP001153737">
    <property type="component" value="Chromosome 12"/>
</dbReference>
<evidence type="ECO:0000313" key="9">
    <source>
        <dbReference type="Proteomes" id="UP001153737"/>
    </source>
</evidence>
<dbReference type="Pfam" id="PF12624">
    <property type="entry name" value="VPS13_N"/>
    <property type="match status" value="1"/>
</dbReference>
<evidence type="ECO:0000259" key="7">
    <source>
        <dbReference type="Pfam" id="PF25037"/>
    </source>
</evidence>
<keyword evidence="9" id="KW-1185">Reference proteome</keyword>
<dbReference type="Pfam" id="PF25037">
    <property type="entry name" value="VPS13_C"/>
    <property type="match status" value="1"/>
</dbReference>
<reference evidence="8" key="2">
    <citation type="submission" date="2022-10" db="EMBL/GenBank/DDBJ databases">
        <authorList>
            <consortium name="ENA_rothamsted_submissions"/>
            <consortium name="culmorum"/>
            <person name="King R."/>
        </authorList>
    </citation>
    <scope>NUCLEOTIDE SEQUENCE</scope>
</reference>
<dbReference type="InterPro" id="IPR009543">
    <property type="entry name" value="VPS13_VAB"/>
</dbReference>
<dbReference type="InterPro" id="IPR026854">
    <property type="entry name" value="VPS13_N"/>
</dbReference>
<dbReference type="InterPro" id="IPR026847">
    <property type="entry name" value="VPS13"/>
</dbReference>
<reference evidence="8" key="1">
    <citation type="submission" date="2022-01" db="EMBL/GenBank/DDBJ databases">
        <authorList>
            <person name="King R."/>
        </authorList>
    </citation>
    <scope>NUCLEOTIDE SEQUENCE</scope>
</reference>
<comment type="similarity">
    <text evidence="1">Belongs to the VPS13 family.</text>
</comment>
<dbReference type="PANTHER" id="PTHR16166:SF93">
    <property type="entry name" value="INTERMEMBRANE LIPID TRANSFER PROTEIN VPS13"/>
    <property type="match status" value="1"/>
</dbReference>
<keyword evidence="2" id="KW-0813">Transport</keyword>
<evidence type="ECO:0000313" key="8">
    <source>
        <dbReference type="EMBL" id="CAG9815731.1"/>
    </source>
</evidence>
<dbReference type="GO" id="GO:0006623">
    <property type="term" value="P:protein targeting to vacuole"/>
    <property type="evidence" value="ECO:0007669"/>
    <property type="project" value="TreeGrafter"/>
</dbReference>
<proteinExistence type="inferred from homology"/>
<keyword evidence="4" id="KW-0175">Coiled coil</keyword>
<dbReference type="OrthoDB" id="428159at2759"/>